<organism evidence="7 8">
    <name type="scientific">Saponaria officinalis</name>
    <name type="common">Common soapwort</name>
    <name type="synonym">Lychnis saponaria</name>
    <dbReference type="NCBI Taxonomy" id="3572"/>
    <lineage>
        <taxon>Eukaryota</taxon>
        <taxon>Viridiplantae</taxon>
        <taxon>Streptophyta</taxon>
        <taxon>Embryophyta</taxon>
        <taxon>Tracheophyta</taxon>
        <taxon>Spermatophyta</taxon>
        <taxon>Magnoliopsida</taxon>
        <taxon>eudicotyledons</taxon>
        <taxon>Gunneridae</taxon>
        <taxon>Pentapetalae</taxon>
        <taxon>Caryophyllales</taxon>
        <taxon>Caryophyllaceae</taxon>
        <taxon>Caryophylleae</taxon>
        <taxon>Saponaria</taxon>
    </lineage>
</organism>
<evidence type="ECO:0000256" key="6">
    <source>
        <dbReference type="RuleBase" id="RU367044"/>
    </source>
</evidence>
<comment type="subcellular location">
    <subcellularLocation>
        <location evidence="1 6">Secreted</location>
    </subcellularLocation>
</comment>
<comment type="caution">
    <text evidence="7">The sequence shown here is derived from an EMBL/GenBank/DDBJ whole genome shotgun (WGS) entry which is preliminary data.</text>
</comment>
<keyword evidence="5 6" id="KW-0732">Signal</keyword>
<reference evidence="7" key="1">
    <citation type="submission" date="2024-03" db="EMBL/GenBank/DDBJ databases">
        <title>WGS assembly of Saponaria officinalis var. Norfolk2.</title>
        <authorList>
            <person name="Jenkins J."/>
            <person name="Shu S."/>
            <person name="Grimwood J."/>
            <person name="Barry K."/>
            <person name="Goodstein D."/>
            <person name="Schmutz J."/>
            <person name="Leebens-Mack J."/>
            <person name="Osbourn A."/>
        </authorList>
    </citation>
    <scope>NUCLEOTIDE SEQUENCE [LARGE SCALE GENOMIC DNA]</scope>
    <source>
        <strain evidence="7">JIC</strain>
    </source>
</reference>
<evidence type="ECO:0000256" key="2">
    <source>
        <dbReference type="ARBA" id="ARBA00005581"/>
    </source>
</evidence>
<evidence type="ECO:0000313" key="8">
    <source>
        <dbReference type="Proteomes" id="UP001443914"/>
    </source>
</evidence>
<dbReference type="InterPro" id="IPR010264">
    <property type="entry name" value="Self-incomp_S1"/>
</dbReference>
<dbReference type="Proteomes" id="UP001443914">
    <property type="component" value="Unassembled WGS sequence"/>
</dbReference>
<proteinExistence type="inferred from homology"/>
<dbReference type="AlphaFoldDB" id="A0AAW1M1H8"/>
<evidence type="ECO:0000256" key="4">
    <source>
        <dbReference type="ARBA" id="ARBA00022525"/>
    </source>
</evidence>
<evidence type="ECO:0000313" key="7">
    <source>
        <dbReference type="EMBL" id="KAK9740745.1"/>
    </source>
</evidence>
<dbReference type="GO" id="GO:0005576">
    <property type="term" value="C:extracellular region"/>
    <property type="evidence" value="ECO:0007669"/>
    <property type="project" value="UniProtKB-SubCell"/>
</dbReference>
<dbReference type="Pfam" id="PF05938">
    <property type="entry name" value="Self-incomp_S1"/>
    <property type="match status" value="1"/>
</dbReference>
<dbReference type="PANTHER" id="PTHR31232:SF172">
    <property type="entry name" value="S-PROTEIN HOMOLOG"/>
    <property type="match status" value="1"/>
</dbReference>
<feature type="chain" id="PRO_5043111271" description="S-protein homolog" evidence="6">
    <location>
        <begin position="32"/>
        <end position="160"/>
    </location>
</feature>
<keyword evidence="8" id="KW-1185">Reference proteome</keyword>
<keyword evidence="3 6" id="KW-0713">Self-incompatibility</keyword>
<accession>A0AAW1M1H8</accession>
<protein>
    <recommendedName>
        <fullName evidence="6">S-protein homolog</fullName>
    </recommendedName>
</protein>
<comment type="similarity">
    <text evidence="2 6">Belongs to the plant self-incompatibility (S1) protein family.</text>
</comment>
<evidence type="ECO:0000256" key="3">
    <source>
        <dbReference type="ARBA" id="ARBA00022471"/>
    </source>
</evidence>
<name>A0AAW1M1H8_SAPOF</name>
<dbReference type="PANTHER" id="PTHR31232">
    <property type="match status" value="1"/>
</dbReference>
<evidence type="ECO:0000256" key="5">
    <source>
        <dbReference type="ARBA" id="ARBA00022729"/>
    </source>
</evidence>
<evidence type="ECO:0000256" key="1">
    <source>
        <dbReference type="ARBA" id="ARBA00004613"/>
    </source>
</evidence>
<feature type="signal peptide" evidence="6">
    <location>
        <begin position="1"/>
        <end position="31"/>
    </location>
</feature>
<keyword evidence="4 6" id="KW-0964">Secreted</keyword>
<dbReference type="EMBL" id="JBDFQZ010000003">
    <property type="protein sequence ID" value="KAK9740745.1"/>
    <property type="molecule type" value="Genomic_DNA"/>
</dbReference>
<gene>
    <name evidence="7" type="ORF">RND81_03G057500</name>
</gene>
<sequence length="160" mass="18947">MGNPALQQGQYFVIITLVVVILSKITEQALAQEQFQITNGIGRWPAVYYRCQTGDEDLGYKYLNPSQSVVFKYENTWWLNNVLYFCHFYYNGKDKVFDVYKEADDEIECFYDSYCYQGYMEWVIKDDGFYLRCNFSYIQGCDLYKTPPQPTPLIKKHGWS</sequence>
<dbReference type="GO" id="GO:0060320">
    <property type="term" value="P:rejection of self pollen"/>
    <property type="evidence" value="ECO:0007669"/>
    <property type="project" value="UniProtKB-KW"/>
</dbReference>